<dbReference type="RefSeq" id="WP_138564740.1">
    <property type="nucleotide sequence ID" value="NZ_CP040602.1"/>
</dbReference>
<dbReference type="Proteomes" id="UP000304864">
    <property type="component" value="Chromosome"/>
</dbReference>
<protein>
    <submittedName>
        <fullName evidence="1">Uncharacterized protein</fullName>
    </submittedName>
</protein>
<evidence type="ECO:0000313" key="1">
    <source>
        <dbReference type="EMBL" id="QCU90063.1"/>
    </source>
</evidence>
<gene>
    <name evidence="1" type="ORF">FE785_05150</name>
</gene>
<proteinExistence type="predicted"/>
<accession>A0A4V1HHS7</accession>
<name>A0A4V1HHS7_9GAMM</name>
<dbReference type="KEGG" id="thig:FE785_05150"/>
<evidence type="ECO:0000313" key="2">
    <source>
        <dbReference type="Proteomes" id="UP000304864"/>
    </source>
</evidence>
<dbReference type="EMBL" id="CP040602">
    <property type="protein sequence ID" value="QCU90063.1"/>
    <property type="molecule type" value="Genomic_DNA"/>
</dbReference>
<organism evidence="1 2">
    <name type="scientific">Thiomicrorhabdus sediminis</name>
    <dbReference type="NCBI Taxonomy" id="2580412"/>
    <lineage>
        <taxon>Bacteria</taxon>
        <taxon>Pseudomonadati</taxon>
        <taxon>Pseudomonadota</taxon>
        <taxon>Gammaproteobacteria</taxon>
        <taxon>Thiotrichales</taxon>
        <taxon>Piscirickettsiaceae</taxon>
        <taxon>Thiomicrorhabdus</taxon>
    </lineage>
</organism>
<reference evidence="1 2" key="1">
    <citation type="submission" date="2019-05" db="EMBL/GenBank/DDBJ databases">
        <title>Thiomicrorhabdus sediminis sp. nov, a novel sulfur-oxidizing bacterium isolated from coastal sediment.</title>
        <authorList>
            <person name="Liu X."/>
        </authorList>
    </citation>
    <scope>NUCLEOTIDE SEQUENCE [LARGE SCALE GENOMIC DNA]</scope>
    <source>
        <strain evidence="1 2">G1</strain>
    </source>
</reference>
<sequence>MTKRLYAINLKPENNADVVLFQTAKHKDLLKIADIKIFTLLFPQGLIRFNKGDNFLAAKMASGICQKPKRPVKQALEIDSNKKWV</sequence>
<dbReference type="AlphaFoldDB" id="A0A4V1HHS7"/>
<keyword evidence="2" id="KW-1185">Reference proteome</keyword>